<reference evidence="9" key="1">
    <citation type="journal article" date="2023" name="Insect Mol. Biol.">
        <title>Genome sequencing provides insights into the evolution of gene families encoding plant cell wall-degrading enzymes in longhorned beetles.</title>
        <authorList>
            <person name="Shin N.R."/>
            <person name="Okamura Y."/>
            <person name="Kirsch R."/>
            <person name="Pauchet Y."/>
        </authorList>
    </citation>
    <scope>NUCLEOTIDE SEQUENCE</scope>
    <source>
        <strain evidence="9">RBIC_L_NR</strain>
    </source>
</reference>
<comment type="caution">
    <text evidence="9">The sequence shown here is derived from an EMBL/GenBank/DDBJ whole genome shotgun (WGS) entry which is preliminary data.</text>
</comment>
<keyword evidence="4" id="KW-0963">Cytoplasm</keyword>
<keyword evidence="6" id="KW-0206">Cytoskeleton</keyword>
<accession>A0AAV8XTP2</accession>
<dbReference type="PANTHER" id="PTHR34174:SF1">
    <property type="entry name" value="CENTRIOLAR AND CILIOGENESIS-ASSOCIATED PROTEIN HYLS1"/>
    <property type="match status" value="1"/>
</dbReference>
<comment type="subcellular location">
    <subcellularLocation>
        <location evidence="2">Cell projection</location>
        <location evidence="2">Cilium</location>
    </subcellularLocation>
    <subcellularLocation>
        <location evidence="1">Cytoplasm</location>
        <location evidence="1">Cytoskeleton</location>
        <location evidence="1">Microtubule organizing center</location>
        <location evidence="1">Centrosome</location>
        <location evidence="1">Centriole</location>
    </subcellularLocation>
</comment>
<dbReference type="AlphaFoldDB" id="A0AAV8XTP2"/>
<evidence type="ECO:0000256" key="1">
    <source>
        <dbReference type="ARBA" id="ARBA00004114"/>
    </source>
</evidence>
<evidence type="ECO:0000256" key="7">
    <source>
        <dbReference type="ARBA" id="ARBA00023273"/>
    </source>
</evidence>
<sequence length="296" mass="34414">MSQKIDPREVLAYLNELGYTNINAQQLKEFITGRPLPLLLSSIFNDYRDYYLPMITDLKKLIKYEYKHTKKNVENISPTSSYLNYNGNNESRCCNEPFCPNNQPTAINEGENDDNVFNYLYNQPTISSRAKEIPKRERHISVHITKARNRNEIHDHCIHIEKEVKDDRSQHEHDIQLVTDIGSTISGSQLVVETESTIKSIRPCSKQSLICKSSSSKVGKSKSVLIRPTYTKPINRCDPVALYHHYQEEWKKQKFPGQENHSDLRWAVREKLLRGPKVDYPRTTSSCRSRSNSWKI</sequence>
<evidence type="ECO:0000256" key="3">
    <source>
        <dbReference type="ARBA" id="ARBA00010091"/>
    </source>
</evidence>
<dbReference type="Pfam" id="PF15311">
    <property type="entry name" value="HYLS1_C"/>
    <property type="match status" value="1"/>
</dbReference>
<evidence type="ECO:0000313" key="10">
    <source>
        <dbReference type="Proteomes" id="UP001162156"/>
    </source>
</evidence>
<keyword evidence="10" id="KW-1185">Reference proteome</keyword>
<evidence type="ECO:0000259" key="8">
    <source>
        <dbReference type="Pfam" id="PF15311"/>
    </source>
</evidence>
<name>A0AAV8XTP2_9CUCU</name>
<protein>
    <recommendedName>
        <fullName evidence="8">Centriolar and ciliogenesis-associated protein HYLS1 C-terminal domain-containing protein</fullName>
    </recommendedName>
</protein>
<evidence type="ECO:0000256" key="5">
    <source>
        <dbReference type="ARBA" id="ARBA00022794"/>
    </source>
</evidence>
<organism evidence="9 10">
    <name type="scientific">Rhamnusium bicolor</name>
    <dbReference type="NCBI Taxonomy" id="1586634"/>
    <lineage>
        <taxon>Eukaryota</taxon>
        <taxon>Metazoa</taxon>
        <taxon>Ecdysozoa</taxon>
        <taxon>Arthropoda</taxon>
        <taxon>Hexapoda</taxon>
        <taxon>Insecta</taxon>
        <taxon>Pterygota</taxon>
        <taxon>Neoptera</taxon>
        <taxon>Endopterygota</taxon>
        <taxon>Coleoptera</taxon>
        <taxon>Polyphaga</taxon>
        <taxon>Cucujiformia</taxon>
        <taxon>Chrysomeloidea</taxon>
        <taxon>Cerambycidae</taxon>
        <taxon>Lepturinae</taxon>
        <taxon>Rhagiini</taxon>
        <taxon>Rhamnusium</taxon>
    </lineage>
</organism>
<dbReference type="PANTHER" id="PTHR34174">
    <property type="entry name" value="HYDROLETHALUS SYNDROME PROTEIN 1"/>
    <property type="match status" value="1"/>
</dbReference>
<evidence type="ECO:0000313" key="9">
    <source>
        <dbReference type="EMBL" id="KAJ8942231.1"/>
    </source>
</evidence>
<evidence type="ECO:0000256" key="6">
    <source>
        <dbReference type="ARBA" id="ARBA00023212"/>
    </source>
</evidence>
<dbReference type="GO" id="GO:0060271">
    <property type="term" value="P:cilium assembly"/>
    <property type="evidence" value="ECO:0007669"/>
    <property type="project" value="TreeGrafter"/>
</dbReference>
<gene>
    <name evidence="9" type="ORF">NQ314_010131</name>
</gene>
<keyword evidence="5" id="KW-0970">Cilium biogenesis/degradation</keyword>
<dbReference type="InterPro" id="IPR052319">
    <property type="entry name" value="Centriolar_ciliogenesis_assoc"/>
</dbReference>
<evidence type="ECO:0000256" key="4">
    <source>
        <dbReference type="ARBA" id="ARBA00022490"/>
    </source>
</evidence>
<dbReference type="EMBL" id="JANEYF010002788">
    <property type="protein sequence ID" value="KAJ8942231.1"/>
    <property type="molecule type" value="Genomic_DNA"/>
</dbReference>
<dbReference type="GO" id="GO:0005814">
    <property type="term" value="C:centriole"/>
    <property type="evidence" value="ECO:0007669"/>
    <property type="project" value="UniProtKB-SubCell"/>
</dbReference>
<feature type="domain" description="Centriolar and ciliogenesis-associated protein HYLS1 C-terminal" evidence="8">
    <location>
        <begin position="230"/>
        <end position="277"/>
    </location>
</feature>
<dbReference type="Proteomes" id="UP001162156">
    <property type="component" value="Unassembled WGS sequence"/>
</dbReference>
<comment type="similarity">
    <text evidence="3">Belongs to the HYLS1 family.</text>
</comment>
<keyword evidence="7" id="KW-0966">Cell projection</keyword>
<proteinExistence type="inferred from homology"/>
<dbReference type="GO" id="GO:0097730">
    <property type="term" value="C:non-motile cilium"/>
    <property type="evidence" value="ECO:0007669"/>
    <property type="project" value="TreeGrafter"/>
</dbReference>
<dbReference type="InterPro" id="IPR027918">
    <property type="entry name" value="HYLS1_C_dom"/>
</dbReference>
<evidence type="ECO:0000256" key="2">
    <source>
        <dbReference type="ARBA" id="ARBA00004138"/>
    </source>
</evidence>